<evidence type="ECO:0000313" key="2">
    <source>
        <dbReference type="Proteomes" id="UP000663868"/>
    </source>
</evidence>
<feature type="non-terminal residue" evidence="1">
    <location>
        <position position="1"/>
    </location>
</feature>
<dbReference type="AlphaFoldDB" id="A0A819WMM2"/>
<dbReference type="EMBL" id="CAJOBB010005406">
    <property type="protein sequence ID" value="CAF4127361.1"/>
    <property type="molecule type" value="Genomic_DNA"/>
</dbReference>
<gene>
    <name evidence="1" type="ORF">KXQ929_LOCUS35981</name>
</gene>
<protein>
    <submittedName>
        <fullName evidence="1">Uncharacterized protein</fullName>
    </submittedName>
</protein>
<accession>A0A819WMM2</accession>
<sequence>IDLIDISCEFTDDIHSSNDLWHVLKESHDVDSVIPSDRFDLELFTAYTINMDNDGQLRQKRIRAGYFYVKSIMRYV</sequence>
<organism evidence="1 2">
    <name type="scientific">Adineta steineri</name>
    <dbReference type="NCBI Taxonomy" id="433720"/>
    <lineage>
        <taxon>Eukaryota</taxon>
        <taxon>Metazoa</taxon>
        <taxon>Spiralia</taxon>
        <taxon>Gnathifera</taxon>
        <taxon>Rotifera</taxon>
        <taxon>Eurotatoria</taxon>
        <taxon>Bdelloidea</taxon>
        <taxon>Adinetida</taxon>
        <taxon>Adinetidae</taxon>
        <taxon>Adineta</taxon>
    </lineage>
</organism>
<proteinExistence type="predicted"/>
<name>A0A819WMM2_9BILA</name>
<evidence type="ECO:0000313" key="1">
    <source>
        <dbReference type="EMBL" id="CAF4127361.1"/>
    </source>
</evidence>
<reference evidence="1" key="1">
    <citation type="submission" date="2021-02" db="EMBL/GenBank/DDBJ databases">
        <authorList>
            <person name="Nowell W R."/>
        </authorList>
    </citation>
    <scope>NUCLEOTIDE SEQUENCE</scope>
</reference>
<dbReference type="Proteomes" id="UP000663868">
    <property type="component" value="Unassembled WGS sequence"/>
</dbReference>
<comment type="caution">
    <text evidence="1">The sequence shown here is derived from an EMBL/GenBank/DDBJ whole genome shotgun (WGS) entry which is preliminary data.</text>
</comment>